<protein>
    <submittedName>
        <fullName evidence="6">Fis family transcriptional regulator</fullName>
    </submittedName>
</protein>
<dbReference type="Proteomes" id="UP000630097">
    <property type="component" value="Unassembled WGS sequence"/>
</dbReference>
<comment type="caution">
    <text evidence="6">The sequence shown here is derived from an EMBL/GenBank/DDBJ whole genome shotgun (WGS) entry which is preliminary data.</text>
</comment>
<evidence type="ECO:0000256" key="3">
    <source>
        <dbReference type="ARBA" id="ARBA00023015"/>
    </source>
</evidence>
<dbReference type="Gene3D" id="1.10.8.60">
    <property type="match status" value="1"/>
</dbReference>
<dbReference type="PANTHER" id="PTHR32071">
    <property type="entry name" value="TRANSCRIPTIONAL REGULATORY PROTEIN"/>
    <property type="match status" value="1"/>
</dbReference>
<dbReference type="PANTHER" id="PTHR32071:SF122">
    <property type="entry name" value="SIGMA FACTOR"/>
    <property type="match status" value="1"/>
</dbReference>
<dbReference type="Gene3D" id="3.40.50.300">
    <property type="entry name" value="P-loop containing nucleotide triphosphate hydrolases"/>
    <property type="match status" value="1"/>
</dbReference>
<dbReference type="Pfam" id="PF02954">
    <property type="entry name" value="HTH_8"/>
    <property type="match status" value="1"/>
</dbReference>
<feature type="domain" description="Sigma-54 factor interaction" evidence="5">
    <location>
        <begin position="328"/>
        <end position="517"/>
    </location>
</feature>
<evidence type="ECO:0000256" key="4">
    <source>
        <dbReference type="ARBA" id="ARBA00023163"/>
    </source>
</evidence>
<dbReference type="InterPro" id="IPR058031">
    <property type="entry name" value="AAA_lid_NorR"/>
</dbReference>
<organism evidence="6 7">
    <name type="scientific">Planotetraspora kaengkrachanensis</name>
    <dbReference type="NCBI Taxonomy" id="575193"/>
    <lineage>
        <taxon>Bacteria</taxon>
        <taxon>Bacillati</taxon>
        <taxon>Actinomycetota</taxon>
        <taxon>Actinomycetes</taxon>
        <taxon>Streptosporangiales</taxon>
        <taxon>Streptosporangiaceae</taxon>
        <taxon>Planotetraspora</taxon>
    </lineage>
</organism>
<sequence length="594" mass="64581">MIHHVRFMEADTLYGGGTAEYIARARERFLESGTVPVMQVRPAIVESWHRSCLSGVSYDDLNPPYFEDLDTEGRLVLAAKPVLDRLEQTLLDAPASLILTDAQGRLLDRRVDHGSFRRHLDSLWLAPGFSFAEEHVGTNGIGTARETRQITFVGGSEHFAAPLHAMACATAPITDPLTGRLAGLVDITCRSPGDGPVMSAVVCGAAGDIERRLLELGSERERILLKEFMAAERHGGQAIVAVADDLTMANRRAVDLLEPSDHAILRDMVADLLRAGGKHAISLVLSRGEQVRIRFNPVEANSAVVKISLTDGHRSTPRPRIRPADLKLAGTSTVFANVCADLAMHRQTYAQVLLEGEPGVGKVALARAAHYRYSPERPFIVIESDADVAGRCRAARGAPGGTVVLRHVESFTGDARAAVMDWLDTIAEDADRVWVVATADIGAELPEDLPGRLPATLTVPPLRHRIEDVRELVPALLSTFASGRSVSCGPAAMRVLLRATWPGNVTELTQALRHALTRRRVGQIQPEDLPESCHATGSHVLTRWETIERDAIIRVLLETHGDKAAAADLLGISRATIYRRINAYGITTAETRSE</sequence>
<dbReference type="SUPFAM" id="SSF52540">
    <property type="entry name" value="P-loop containing nucleoside triphosphate hydrolases"/>
    <property type="match status" value="1"/>
</dbReference>
<dbReference type="GO" id="GO:0005524">
    <property type="term" value="F:ATP binding"/>
    <property type="evidence" value="ECO:0007669"/>
    <property type="project" value="UniProtKB-KW"/>
</dbReference>
<evidence type="ECO:0000259" key="5">
    <source>
        <dbReference type="PROSITE" id="PS50045"/>
    </source>
</evidence>
<keyword evidence="3" id="KW-0805">Transcription regulation</keyword>
<dbReference type="PRINTS" id="PR01590">
    <property type="entry name" value="HTHFIS"/>
</dbReference>
<dbReference type="PROSITE" id="PS50045">
    <property type="entry name" value="SIGMA54_INTERACT_4"/>
    <property type="match status" value="1"/>
</dbReference>
<name>A0A8J3PQR5_9ACTN</name>
<dbReference type="InterPro" id="IPR027417">
    <property type="entry name" value="P-loop_NTPase"/>
</dbReference>
<dbReference type="SUPFAM" id="SSF46689">
    <property type="entry name" value="Homeodomain-like"/>
    <property type="match status" value="1"/>
</dbReference>
<dbReference type="Gene3D" id="3.30.450.40">
    <property type="match status" value="1"/>
</dbReference>
<dbReference type="GO" id="GO:0043565">
    <property type="term" value="F:sequence-specific DNA binding"/>
    <property type="evidence" value="ECO:0007669"/>
    <property type="project" value="InterPro"/>
</dbReference>
<dbReference type="InterPro" id="IPR029016">
    <property type="entry name" value="GAF-like_dom_sf"/>
</dbReference>
<keyword evidence="2" id="KW-0067">ATP-binding</keyword>
<dbReference type="InterPro" id="IPR002078">
    <property type="entry name" value="Sigma_54_int"/>
</dbReference>
<evidence type="ECO:0000313" key="6">
    <source>
        <dbReference type="EMBL" id="GIG79036.1"/>
    </source>
</evidence>
<dbReference type="AlphaFoldDB" id="A0A8J3PQR5"/>
<keyword evidence="7" id="KW-1185">Reference proteome</keyword>
<gene>
    <name evidence="6" type="ORF">Pka01_21630</name>
</gene>
<dbReference type="GO" id="GO:0006355">
    <property type="term" value="P:regulation of DNA-templated transcription"/>
    <property type="evidence" value="ECO:0007669"/>
    <property type="project" value="InterPro"/>
</dbReference>
<dbReference type="EMBL" id="BONV01000006">
    <property type="protein sequence ID" value="GIG79036.1"/>
    <property type="molecule type" value="Genomic_DNA"/>
</dbReference>
<accession>A0A8J3PQR5</accession>
<keyword evidence="1" id="KW-0547">Nucleotide-binding</keyword>
<dbReference type="InterPro" id="IPR009057">
    <property type="entry name" value="Homeodomain-like_sf"/>
</dbReference>
<reference evidence="6 7" key="1">
    <citation type="submission" date="2021-01" db="EMBL/GenBank/DDBJ databases">
        <title>Whole genome shotgun sequence of Planotetraspora kaengkrachanensis NBRC 104272.</title>
        <authorList>
            <person name="Komaki H."/>
            <person name="Tamura T."/>
        </authorList>
    </citation>
    <scope>NUCLEOTIDE SEQUENCE [LARGE SCALE GENOMIC DNA]</scope>
    <source>
        <strain evidence="6 7">NBRC 104272</strain>
    </source>
</reference>
<dbReference type="Gene3D" id="1.10.10.60">
    <property type="entry name" value="Homeodomain-like"/>
    <property type="match status" value="1"/>
</dbReference>
<proteinExistence type="predicted"/>
<keyword evidence="4" id="KW-0804">Transcription</keyword>
<evidence type="ECO:0000256" key="1">
    <source>
        <dbReference type="ARBA" id="ARBA00022741"/>
    </source>
</evidence>
<dbReference type="Pfam" id="PF25601">
    <property type="entry name" value="AAA_lid_14"/>
    <property type="match status" value="1"/>
</dbReference>
<evidence type="ECO:0000313" key="7">
    <source>
        <dbReference type="Proteomes" id="UP000630097"/>
    </source>
</evidence>
<evidence type="ECO:0000256" key="2">
    <source>
        <dbReference type="ARBA" id="ARBA00022840"/>
    </source>
</evidence>
<dbReference type="InterPro" id="IPR002197">
    <property type="entry name" value="HTH_Fis"/>
</dbReference>